<accession>A0AAV4J7H1</accession>
<dbReference type="Proteomes" id="UP000762676">
    <property type="component" value="Unassembled WGS sequence"/>
</dbReference>
<comment type="caution">
    <text evidence="2">The sequence shown here is derived from an EMBL/GenBank/DDBJ whole genome shotgun (WGS) entry which is preliminary data.</text>
</comment>
<organism evidence="2 3">
    <name type="scientific">Elysia marginata</name>
    <dbReference type="NCBI Taxonomy" id="1093978"/>
    <lineage>
        <taxon>Eukaryota</taxon>
        <taxon>Metazoa</taxon>
        <taxon>Spiralia</taxon>
        <taxon>Lophotrochozoa</taxon>
        <taxon>Mollusca</taxon>
        <taxon>Gastropoda</taxon>
        <taxon>Heterobranchia</taxon>
        <taxon>Euthyneura</taxon>
        <taxon>Panpulmonata</taxon>
        <taxon>Sacoglossa</taxon>
        <taxon>Placobranchoidea</taxon>
        <taxon>Plakobranchidae</taxon>
        <taxon>Elysia</taxon>
    </lineage>
</organism>
<gene>
    <name evidence="2" type="ORF">ElyMa_006808500</name>
</gene>
<reference evidence="2 3" key="1">
    <citation type="journal article" date="2021" name="Elife">
        <title>Chloroplast acquisition without the gene transfer in kleptoplastic sea slugs, Plakobranchus ocellatus.</title>
        <authorList>
            <person name="Maeda T."/>
            <person name="Takahashi S."/>
            <person name="Yoshida T."/>
            <person name="Shimamura S."/>
            <person name="Takaki Y."/>
            <person name="Nagai Y."/>
            <person name="Toyoda A."/>
            <person name="Suzuki Y."/>
            <person name="Arimoto A."/>
            <person name="Ishii H."/>
            <person name="Satoh N."/>
            <person name="Nishiyama T."/>
            <person name="Hasebe M."/>
            <person name="Maruyama T."/>
            <person name="Minagawa J."/>
            <person name="Obokata J."/>
            <person name="Shigenobu S."/>
        </authorList>
    </citation>
    <scope>NUCLEOTIDE SEQUENCE [LARGE SCALE GENOMIC DNA]</scope>
</reference>
<dbReference type="EMBL" id="BMAT01013632">
    <property type="protein sequence ID" value="GFS16902.1"/>
    <property type="molecule type" value="Genomic_DNA"/>
</dbReference>
<dbReference type="GO" id="GO:0045505">
    <property type="term" value="F:dynein intermediate chain binding"/>
    <property type="evidence" value="ECO:0007669"/>
    <property type="project" value="TreeGrafter"/>
</dbReference>
<evidence type="ECO:0000256" key="1">
    <source>
        <dbReference type="SAM" id="MobiDB-lite"/>
    </source>
</evidence>
<feature type="region of interest" description="Disordered" evidence="1">
    <location>
        <begin position="14"/>
        <end position="87"/>
    </location>
</feature>
<proteinExistence type="predicted"/>
<dbReference type="PANTHER" id="PTHR21083:SF0">
    <property type="entry name" value="DYNEIN AXONEMAL ASSEMBLY FACTOR 6"/>
    <property type="match status" value="1"/>
</dbReference>
<dbReference type="InterPro" id="IPR026697">
    <property type="entry name" value="DNAAF6"/>
</dbReference>
<name>A0AAV4J7H1_9GAST</name>
<feature type="compositionally biased region" description="Basic and acidic residues" evidence="1">
    <location>
        <begin position="53"/>
        <end position="65"/>
    </location>
</feature>
<dbReference type="AlphaFoldDB" id="A0AAV4J7H1"/>
<sequence length="87" mass="9337">MALNPTQIAAVVDLFKTEEEDSDNDDDKPIAGSASAMGPGNIGPQKGSQVASKAKEPETDSKDIWSEAEVPEGAEYDQMYDPRPQPE</sequence>
<keyword evidence="3" id="KW-1185">Reference proteome</keyword>
<dbReference type="GO" id="GO:0051087">
    <property type="term" value="F:protein-folding chaperone binding"/>
    <property type="evidence" value="ECO:0007669"/>
    <property type="project" value="InterPro"/>
</dbReference>
<dbReference type="GO" id="GO:0005737">
    <property type="term" value="C:cytoplasm"/>
    <property type="evidence" value="ECO:0007669"/>
    <property type="project" value="TreeGrafter"/>
</dbReference>
<protein>
    <submittedName>
        <fullName evidence="2">Protein PIH1D3</fullName>
    </submittedName>
</protein>
<evidence type="ECO:0000313" key="3">
    <source>
        <dbReference type="Proteomes" id="UP000762676"/>
    </source>
</evidence>
<evidence type="ECO:0000313" key="2">
    <source>
        <dbReference type="EMBL" id="GFS16902.1"/>
    </source>
</evidence>
<dbReference type="GO" id="GO:0070286">
    <property type="term" value="P:axonemal dynein complex assembly"/>
    <property type="evidence" value="ECO:0007669"/>
    <property type="project" value="InterPro"/>
</dbReference>
<dbReference type="PANTHER" id="PTHR21083">
    <property type="entry name" value="TWISTER"/>
    <property type="match status" value="1"/>
</dbReference>